<keyword evidence="1" id="KW-1133">Transmembrane helix</keyword>
<dbReference type="AlphaFoldDB" id="A0A087D5P9"/>
<sequence length="95" mass="9737">MEPVLSTIASWASGLWTWMVHLNGMLQVVLVLLCVLASGACAVAGRRMGSPMMESVGQSAGRTAVTVALWVAGTVLMLIALLGIAAVFAPLVGLA</sequence>
<comment type="caution">
    <text evidence="2">The sequence shown here is derived from an EMBL/GenBank/DDBJ whole genome shotgun (WGS) entry which is preliminary data.</text>
</comment>
<name>A0A087D5P9_9BIFI</name>
<reference evidence="2 3" key="1">
    <citation type="submission" date="2014-03" db="EMBL/GenBank/DDBJ databases">
        <title>Genomics of Bifidobacteria.</title>
        <authorList>
            <person name="Ventura M."/>
            <person name="Milani C."/>
            <person name="Lugli G.A."/>
        </authorList>
    </citation>
    <scope>NUCLEOTIDE SEQUENCE [LARGE SCALE GENOMIC DNA]</scope>
    <source>
        <strain evidence="2 3">DSM 23967</strain>
    </source>
</reference>
<accession>A0A087D5P9</accession>
<evidence type="ECO:0000256" key="1">
    <source>
        <dbReference type="SAM" id="Phobius"/>
    </source>
</evidence>
<keyword evidence="1" id="KW-0812">Transmembrane</keyword>
<evidence type="ECO:0008006" key="4">
    <source>
        <dbReference type="Google" id="ProtNLM"/>
    </source>
</evidence>
<dbReference type="STRING" id="1437607.BISA_2221"/>
<evidence type="ECO:0000313" key="2">
    <source>
        <dbReference type="EMBL" id="KFI90849.1"/>
    </source>
</evidence>
<feature type="transmembrane region" description="Helical" evidence="1">
    <location>
        <begin position="65"/>
        <end position="92"/>
    </location>
</feature>
<organism evidence="2 3">
    <name type="scientific">Bifidobacterium saguini DSM 23967</name>
    <dbReference type="NCBI Taxonomy" id="1437607"/>
    <lineage>
        <taxon>Bacteria</taxon>
        <taxon>Bacillati</taxon>
        <taxon>Actinomycetota</taxon>
        <taxon>Actinomycetes</taxon>
        <taxon>Bifidobacteriales</taxon>
        <taxon>Bifidobacteriaceae</taxon>
        <taxon>Bifidobacterium</taxon>
    </lineage>
</organism>
<gene>
    <name evidence="2" type="ORF">BISA_2221</name>
</gene>
<feature type="transmembrane region" description="Helical" evidence="1">
    <location>
        <begin position="20"/>
        <end position="44"/>
    </location>
</feature>
<proteinExistence type="predicted"/>
<keyword evidence="1" id="KW-0472">Membrane</keyword>
<dbReference type="EMBL" id="JGZN01000020">
    <property type="protein sequence ID" value="KFI90849.1"/>
    <property type="molecule type" value="Genomic_DNA"/>
</dbReference>
<dbReference type="RefSeq" id="WP_033892103.1">
    <property type="nucleotide sequence ID" value="NZ_JDUT01000018.1"/>
</dbReference>
<dbReference type="OrthoDB" id="3240137at2"/>
<evidence type="ECO:0000313" key="3">
    <source>
        <dbReference type="Proteomes" id="UP000029066"/>
    </source>
</evidence>
<protein>
    <recommendedName>
        <fullName evidence="4">Integral membrane protein</fullName>
    </recommendedName>
</protein>
<dbReference type="Proteomes" id="UP000029066">
    <property type="component" value="Unassembled WGS sequence"/>
</dbReference>